<dbReference type="SMART" id="SM00034">
    <property type="entry name" value="CLECT"/>
    <property type="match status" value="1"/>
</dbReference>
<feature type="signal peptide" evidence="1">
    <location>
        <begin position="1"/>
        <end position="23"/>
    </location>
</feature>
<protein>
    <submittedName>
        <fullName evidence="3">N-sulfoglucosamine sulfohydrolase</fullName>
    </submittedName>
</protein>
<dbReference type="InterPro" id="IPR017850">
    <property type="entry name" value="Alkaline_phosphatase_core_sf"/>
</dbReference>
<keyword evidence="1" id="KW-0732">Signal</keyword>
<keyword evidence="4" id="KW-1185">Reference proteome</keyword>
<dbReference type="PANTHER" id="PTHR22803">
    <property type="entry name" value="MANNOSE, PHOSPHOLIPASE, LECTIN RECEPTOR RELATED"/>
    <property type="match status" value="1"/>
</dbReference>
<dbReference type="SUPFAM" id="SSF53649">
    <property type="entry name" value="Alkaline phosphatase-like"/>
    <property type="match status" value="1"/>
</dbReference>
<gene>
    <name evidence="3" type="primary">SGSH_3</name>
    <name evidence="3" type="ORF">FJT64_022853</name>
</gene>
<evidence type="ECO:0000313" key="3">
    <source>
        <dbReference type="EMBL" id="KAF0305473.1"/>
    </source>
</evidence>
<dbReference type="AlphaFoldDB" id="A0A6A4WHF0"/>
<keyword evidence="3" id="KW-0378">Hydrolase</keyword>
<dbReference type="CDD" id="cd00037">
    <property type="entry name" value="CLECT"/>
    <property type="match status" value="1"/>
</dbReference>
<evidence type="ECO:0000259" key="2">
    <source>
        <dbReference type="PROSITE" id="PS50041"/>
    </source>
</evidence>
<dbReference type="Pfam" id="PF00059">
    <property type="entry name" value="Lectin_C"/>
    <property type="match status" value="1"/>
</dbReference>
<dbReference type="EMBL" id="VIIS01000748">
    <property type="protein sequence ID" value="KAF0305473.1"/>
    <property type="molecule type" value="Genomic_DNA"/>
</dbReference>
<name>A0A6A4WHF0_AMPAM</name>
<reference evidence="3 4" key="1">
    <citation type="submission" date="2019-07" db="EMBL/GenBank/DDBJ databases">
        <title>Draft genome assembly of a fouling barnacle, Amphibalanus amphitrite (Darwin, 1854): The first reference genome for Thecostraca.</title>
        <authorList>
            <person name="Kim W."/>
        </authorList>
    </citation>
    <scope>NUCLEOTIDE SEQUENCE [LARGE SCALE GENOMIC DNA]</scope>
    <source>
        <strain evidence="3">SNU_AA5</strain>
        <tissue evidence="3">Soma without cirri and trophi</tissue>
    </source>
</reference>
<dbReference type="Proteomes" id="UP000440578">
    <property type="component" value="Unassembled WGS sequence"/>
</dbReference>
<comment type="caution">
    <text evidence="3">The sequence shown here is derived from an EMBL/GenBank/DDBJ whole genome shotgun (WGS) entry which is preliminary data.</text>
</comment>
<dbReference type="Gene3D" id="3.40.720.10">
    <property type="entry name" value="Alkaline Phosphatase, subunit A"/>
    <property type="match status" value="1"/>
</dbReference>
<dbReference type="SUPFAM" id="SSF56436">
    <property type="entry name" value="C-type lectin-like"/>
    <property type="match status" value="1"/>
</dbReference>
<dbReference type="Gene3D" id="3.10.100.10">
    <property type="entry name" value="Mannose-Binding Protein A, subunit A"/>
    <property type="match status" value="1"/>
</dbReference>
<feature type="domain" description="C-type lectin" evidence="2">
    <location>
        <begin position="76"/>
        <end position="171"/>
    </location>
</feature>
<dbReference type="OrthoDB" id="7357196at2759"/>
<feature type="chain" id="PRO_5025431800" evidence="1">
    <location>
        <begin position="24"/>
        <end position="342"/>
    </location>
</feature>
<proteinExistence type="predicted"/>
<dbReference type="GO" id="GO:0016787">
    <property type="term" value="F:hydrolase activity"/>
    <property type="evidence" value="ECO:0007669"/>
    <property type="project" value="UniProtKB-KW"/>
</dbReference>
<dbReference type="PROSITE" id="PS50041">
    <property type="entry name" value="C_TYPE_LECTIN_2"/>
    <property type="match status" value="1"/>
</dbReference>
<dbReference type="InterPro" id="IPR001304">
    <property type="entry name" value="C-type_lectin-like"/>
</dbReference>
<dbReference type="InterPro" id="IPR016187">
    <property type="entry name" value="CTDL_fold"/>
</dbReference>
<dbReference type="InterPro" id="IPR016186">
    <property type="entry name" value="C-type_lectin-like/link_sf"/>
</dbReference>
<evidence type="ECO:0000313" key="4">
    <source>
        <dbReference type="Proteomes" id="UP000440578"/>
    </source>
</evidence>
<accession>A0A6A4WHF0</accession>
<sequence>MPLHAVSLCGALLLLAAAPTALGRPDVTLGDIVRNLTAPADSAPCAELGRAVEALQQQLTAAQSSGGQCPAGWSRHRHSCYLMPAVTATWFGASALCPAMDRRARLASVHNDNHQFVEELVASSDATYAWLGGARLKSGGTDWAWQDGTPFDYVNWAAGQPDNSGEDCTCLQGPKSTYGAQPGQLHDDHAVSRSVFASQAFHEVTMTYPMRAVRGTRYKLIHNINYRLPFPIDQDFYLSPTFQARPAESALCPESRCPGTKRCTATTTGPNGSCFDLKRDPRELHNLASKASHQERLARLRRRLESWQWLSDDPWVCAPHAVLQNAGAHRHRPLCMPLHDEL</sequence>
<dbReference type="InterPro" id="IPR050111">
    <property type="entry name" value="C-type_lectin/snaclec_domain"/>
</dbReference>
<evidence type="ECO:0000256" key="1">
    <source>
        <dbReference type="SAM" id="SignalP"/>
    </source>
</evidence>
<organism evidence="3 4">
    <name type="scientific">Amphibalanus amphitrite</name>
    <name type="common">Striped barnacle</name>
    <name type="synonym">Balanus amphitrite</name>
    <dbReference type="NCBI Taxonomy" id="1232801"/>
    <lineage>
        <taxon>Eukaryota</taxon>
        <taxon>Metazoa</taxon>
        <taxon>Ecdysozoa</taxon>
        <taxon>Arthropoda</taxon>
        <taxon>Crustacea</taxon>
        <taxon>Multicrustacea</taxon>
        <taxon>Cirripedia</taxon>
        <taxon>Thoracica</taxon>
        <taxon>Thoracicalcarea</taxon>
        <taxon>Balanomorpha</taxon>
        <taxon>Balanoidea</taxon>
        <taxon>Balanidae</taxon>
        <taxon>Amphibalaninae</taxon>
        <taxon>Amphibalanus</taxon>
    </lineage>
</organism>